<gene>
    <name evidence="2" type="ORF">ACFSKW_18415</name>
</gene>
<evidence type="ECO:0000313" key="3">
    <source>
        <dbReference type="Proteomes" id="UP001597368"/>
    </source>
</evidence>
<protein>
    <recommendedName>
        <fullName evidence="4">DUF5640 domain-containing protein</fullName>
    </recommendedName>
</protein>
<proteinExistence type="predicted"/>
<dbReference type="Proteomes" id="UP001597368">
    <property type="component" value="Unassembled WGS sequence"/>
</dbReference>
<keyword evidence="1" id="KW-0732">Signal</keyword>
<sequence length="111" mass="11277">MFSKLSAMAGLLCAALLLTACGSGLGALEGTWKGDADDSQVTVEITGDGAITSSADGGACEGTVKPTDDDYKFFLDCGFAKSSGTLTLSDDEETLTAVSGEEDPLVLSRVD</sequence>
<accession>A0ABW4SYR3</accession>
<feature type="signal peptide" evidence="1">
    <location>
        <begin position="1"/>
        <end position="20"/>
    </location>
</feature>
<organism evidence="2 3">
    <name type="scientific">Nonomuraea mangrovi</name>
    <dbReference type="NCBI Taxonomy" id="2316207"/>
    <lineage>
        <taxon>Bacteria</taxon>
        <taxon>Bacillati</taxon>
        <taxon>Actinomycetota</taxon>
        <taxon>Actinomycetes</taxon>
        <taxon>Streptosporangiales</taxon>
        <taxon>Streptosporangiaceae</taxon>
        <taxon>Nonomuraea</taxon>
    </lineage>
</organism>
<feature type="chain" id="PRO_5046479861" description="DUF5640 domain-containing protein" evidence="1">
    <location>
        <begin position="21"/>
        <end position="111"/>
    </location>
</feature>
<dbReference type="PROSITE" id="PS51257">
    <property type="entry name" value="PROKAR_LIPOPROTEIN"/>
    <property type="match status" value="1"/>
</dbReference>
<comment type="caution">
    <text evidence="2">The sequence shown here is derived from an EMBL/GenBank/DDBJ whole genome shotgun (WGS) entry which is preliminary data.</text>
</comment>
<dbReference type="RefSeq" id="WP_379573478.1">
    <property type="nucleotide sequence ID" value="NZ_JBHUFV010000032.1"/>
</dbReference>
<evidence type="ECO:0008006" key="4">
    <source>
        <dbReference type="Google" id="ProtNLM"/>
    </source>
</evidence>
<evidence type="ECO:0000256" key="1">
    <source>
        <dbReference type="SAM" id="SignalP"/>
    </source>
</evidence>
<keyword evidence="3" id="KW-1185">Reference proteome</keyword>
<evidence type="ECO:0000313" key="2">
    <source>
        <dbReference type="EMBL" id="MFD1933434.1"/>
    </source>
</evidence>
<dbReference type="EMBL" id="JBHUFV010000032">
    <property type="protein sequence ID" value="MFD1933434.1"/>
    <property type="molecule type" value="Genomic_DNA"/>
</dbReference>
<reference evidence="3" key="1">
    <citation type="journal article" date="2019" name="Int. J. Syst. Evol. Microbiol.">
        <title>The Global Catalogue of Microorganisms (GCM) 10K type strain sequencing project: providing services to taxonomists for standard genome sequencing and annotation.</title>
        <authorList>
            <consortium name="The Broad Institute Genomics Platform"/>
            <consortium name="The Broad Institute Genome Sequencing Center for Infectious Disease"/>
            <person name="Wu L."/>
            <person name="Ma J."/>
        </authorList>
    </citation>
    <scope>NUCLEOTIDE SEQUENCE [LARGE SCALE GENOMIC DNA]</scope>
    <source>
        <strain evidence="3">ICMP 6774ER</strain>
    </source>
</reference>
<name>A0ABW4SYR3_9ACTN</name>